<evidence type="ECO:0000256" key="3">
    <source>
        <dbReference type="ARBA" id="ARBA00023295"/>
    </source>
</evidence>
<dbReference type="Pfam" id="PF01055">
    <property type="entry name" value="Glyco_hydro_31_2nd"/>
    <property type="match status" value="1"/>
</dbReference>
<dbReference type="Proteomes" id="UP000319374">
    <property type="component" value="Chromosome"/>
</dbReference>
<dbReference type="SUPFAM" id="SSF51011">
    <property type="entry name" value="Glycosyl hydrolase domain"/>
    <property type="match status" value="1"/>
</dbReference>
<dbReference type="SUPFAM" id="SSF51445">
    <property type="entry name" value="(Trans)glycosidases"/>
    <property type="match status" value="1"/>
</dbReference>
<keyword evidence="2 4" id="KW-0378">Hydrolase</keyword>
<evidence type="ECO:0000313" key="8">
    <source>
        <dbReference type="EMBL" id="BBL05659.1"/>
    </source>
</evidence>
<dbReference type="Gene3D" id="2.60.40.1180">
    <property type="entry name" value="Golgi alpha-mannosidase II"/>
    <property type="match status" value="1"/>
</dbReference>
<organism evidence="8 9">
    <name type="scientific">Alistipes dispar</name>
    <dbReference type="NCBI Taxonomy" id="2585119"/>
    <lineage>
        <taxon>Bacteria</taxon>
        <taxon>Pseudomonadati</taxon>
        <taxon>Bacteroidota</taxon>
        <taxon>Bacteroidia</taxon>
        <taxon>Bacteroidales</taxon>
        <taxon>Rikenellaceae</taxon>
        <taxon>Alistipes</taxon>
    </lineage>
</organism>
<dbReference type="PANTHER" id="PTHR43053:SF4">
    <property type="entry name" value="MYOGENESIS-REGULATING GLYCOSIDASE"/>
    <property type="match status" value="1"/>
</dbReference>
<evidence type="ECO:0000259" key="7">
    <source>
        <dbReference type="Pfam" id="PF21365"/>
    </source>
</evidence>
<evidence type="ECO:0000313" key="9">
    <source>
        <dbReference type="Proteomes" id="UP000319374"/>
    </source>
</evidence>
<reference evidence="9" key="1">
    <citation type="submission" date="2019-06" db="EMBL/GenBank/DDBJ databases">
        <title>Alistipes onderdonkii subsp. vulgaris subsp. nov., Alistipes dispar sp. nov. and Alistipes communis sp. nov., isolated from human faeces, and creation of Alistipes onderdonkii subsp. onderdonkii subsp. nov.</title>
        <authorList>
            <person name="Sakamoto M."/>
            <person name="Ikeyama N."/>
            <person name="Ogata Y."/>
            <person name="Suda W."/>
            <person name="Iino T."/>
            <person name="Hattori M."/>
            <person name="Ohkuma M."/>
        </authorList>
    </citation>
    <scope>NUCLEOTIDE SEQUENCE [LARGE SCALE GENOMIC DNA]</scope>
    <source>
        <strain evidence="9">5CPEGH6</strain>
    </source>
</reference>
<name>A0A4Y1WZE0_9BACT</name>
<sequence length="528" mass="60530">MKKRLLSFLLLAACLSPAAAQPPFEKTVEPLPGERWWGGFVALGNRMPYPAELAEQDLARINYNNQSVPLLLSSEGRYVWSEHPFRFRIEQGRLHLSSDHEALEAVHAGKSLRDAYAAASAAHFPPSGTIPAELFFSMPQYNTWIELMYDQNQRDIMRYARKAVENGFPQGIFMIDDNWQNDYGNFDFKASRFPDPRGMIDSLHAMGFRVMLWISPYVSPDSPEFRELERKGYLLKTRRGDPAIVRWWNGYSACYDLTNPEAVAYLRGKLEENRSKYGTDGFKFDGGDVAYMQAEPYLYHDPEGDPNRYMQRWAELGGTFACNELRACWKLGGQPVVQRLGDKDYSWRALQLLIPDMTAAGLLGHPYTCPDMIGGGQFTSFLGVERFDEELIVRSAQVHALMPMMQFSVAPWRILSPENAAVCARYAQLHRQFGPYILSLARHASKTGEPIVRAMEYAFPHEGFLECRDQFMLGDRYLVAPMVTPGTQREVRLPRGVWRDDRGETFRGPKRIETDVPLDRLPYYERIR</sequence>
<dbReference type="Pfam" id="PF21365">
    <property type="entry name" value="Glyco_hydro_31_3rd"/>
    <property type="match status" value="1"/>
</dbReference>
<dbReference type="EMBL" id="AP019736">
    <property type="protein sequence ID" value="BBL05659.1"/>
    <property type="molecule type" value="Genomic_DNA"/>
</dbReference>
<evidence type="ECO:0000256" key="5">
    <source>
        <dbReference type="SAM" id="SignalP"/>
    </source>
</evidence>
<proteinExistence type="inferred from homology"/>
<dbReference type="KEGG" id="ada:A5CPEGH6_02970"/>
<dbReference type="InterPro" id="IPR000322">
    <property type="entry name" value="Glyco_hydro_31_TIM"/>
</dbReference>
<evidence type="ECO:0000256" key="2">
    <source>
        <dbReference type="ARBA" id="ARBA00022801"/>
    </source>
</evidence>
<dbReference type="OrthoDB" id="176168at2"/>
<evidence type="ECO:0000256" key="4">
    <source>
        <dbReference type="RuleBase" id="RU361185"/>
    </source>
</evidence>
<keyword evidence="9" id="KW-1185">Reference proteome</keyword>
<dbReference type="GO" id="GO:0004553">
    <property type="term" value="F:hydrolase activity, hydrolyzing O-glycosyl compounds"/>
    <property type="evidence" value="ECO:0007669"/>
    <property type="project" value="InterPro"/>
</dbReference>
<dbReference type="Gene3D" id="3.20.20.80">
    <property type="entry name" value="Glycosidases"/>
    <property type="match status" value="1"/>
</dbReference>
<dbReference type="InterPro" id="IPR050985">
    <property type="entry name" value="Alpha-glycosidase_related"/>
</dbReference>
<feature type="domain" description="Glycosyl hydrolase family 31 C-terminal" evidence="7">
    <location>
        <begin position="448"/>
        <end position="526"/>
    </location>
</feature>
<dbReference type="InterPro" id="IPR048395">
    <property type="entry name" value="Glyco_hydro_31_C"/>
</dbReference>
<feature type="signal peptide" evidence="5">
    <location>
        <begin position="1"/>
        <end position="20"/>
    </location>
</feature>
<protein>
    <submittedName>
        <fullName evidence="8">Glycoside hydrolase</fullName>
    </submittedName>
</protein>
<evidence type="ECO:0000256" key="1">
    <source>
        <dbReference type="ARBA" id="ARBA00007806"/>
    </source>
</evidence>
<feature type="domain" description="Glycoside hydrolase family 31 TIM barrel" evidence="6">
    <location>
        <begin position="148"/>
        <end position="439"/>
    </location>
</feature>
<accession>A0A4Y1WZE0</accession>
<keyword evidence="5" id="KW-0732">Signal</keyword>
<feature type="chain" id="PRO_5021289246" evidence="5">
    <location>
        <begin position="21"/>
        <end position="528"/>
    </location>
</feature>
<dbReference type="AlphaFoldDB" id="A0A4Y1WZE0"/>
<gene>
    <name evidence="8" type="ORF">A5CPEGH6_02970</name>
</gene>
<dbReference type="GeneID" id="98672272"/>
<dbReference type="InterPro" id="IPR017853">
    <property type="entry name" value="GH"/>
</dbReference>
<dbReference type="GO" id="GO:0005975">
    <property type="term" value="P:carbohydrate metabolic process"/>
    <property type="evidence" value="ECO:0007669"/>
    <property type="project" value="InterPro"/>
</dbReference>
<dbReference type="CDD" id="cd06592">
    <property type="entry name" value="GH31_NET37"/>
    <property type="match status" value="1"/>
</dbReference>
<evidence type="ECO:0000259" key="6">
    <source>
        <dbReference type="Pfam" id="PF01055"/>
    </source>
</evidence>
<dbReference type="InterPro" id="IPR013780">
    <property type="entry name" value="Glyco_hydro_b"/>
</dbReference>
<dbReference type="PANTHER" id="PTHR43053">
    <property type="entry name" value="GLYCOSIDASE FAMILY 31"/>
    <property type="match status" value="1"/>
</dbReference>
<comment type="similarity">
    <text evidence="1 4">Belongs to the glycosyl hydrolase 31 family.</text>
</comment>
<keyword evidence="3 4" id="KW-0326">Glycosidase</keyword>
<dbReference type="RefSeq" id="WP_141427593.1">
    <property type="nucleotide sequence ID" value="NZ_AP019736.1"/>
</dbReference>